<reference evidence="2 3" key="1">
    <citation type="journal article" date="2019" name="Mol. Ecol. Resour.">
        <title>Chromosome-level genome assembly of Triplophysa tibetana, a fish adapted to the harsh high-altitude environment of the Tibetan Plateau.</title>
        <authorList>
            <person name="Yang X."/>
            <person name="Liu H."/>
            <person name="Ma Z."/>
            <person name="Zou Y."/>
            <person name="Zou M."/>
            <person name="Mao Y."/>
            <person name="Li X."/>
            <person name="Wang H."/>
            <person name="Chen T."/>
            <person name="Wang W."/>
            <person name="Yang R."/>
        </authorList>
    </citation>
    <scope>NUCLEOTIDE SEQUENCE [LARGE SCALE GENOMIC DNA]</scope>
    <source>
        <strain evidence="2">TTIB1903HZAU</strain>
        <tissue evidence="2">Muscle</tissue>
    </source>
</reference>
<evidence type="ECO:0000313" key="3">
    <source>
        <dbReference type="Proteomes" id="UP000324632"/>
    </source>
</evidence>
<name>A0A5A9PMD4_9TELE</name>
<proteinExistence type="predicted"/>
<feature type="region of interest" description="Disordered" evidence="1">
    <location>
        <begin position="117"/>
        <end position="140"/>
    </location>
</feature>
<dbReference type="EMBL" id="SOYY01000003">
    <property type="protein sequence ID" value="KAA0722993.1"/>
    <property type="molecule type" value="Genomic_DNA"/>
</dbReference>
<sequence length="167" mass="18063">MAASSPCCGLSWFSFIVVAYRGFRLFASVYQSLRSYRGLQRLSYYVIGPVEKHKNKPEKTTAATRQERFKTGGGLPVPPDTEELGDLLAGIIENQQPLEGIPDDDHLDSSDDLILTQDLGGTRNSQDAKKGIQQQPAPTCSNIQSPAVALVSIQQSLIQAAGQEGKG</sequence>
<protein>
    <submittedName>
        <fullName evidence="2">Uncharacterized protein</fullName>
    </submittedName>
</protein>
<keyword evidence="3" id="KW-1185">Reference proteome</keyword>
<evidence type="ECO:0000313" key="2">
    <source>
        <dbReference type="EMBL" id="KAA0722993.1"/>
    </source>
</evidence>
<dbReference type="AlphaFoldDB" id="A0A5A9PMD4"/>
<comment type="caution">
    <text evidence="2">The sequence shown here is derived from an EMBL/GenBank/DDBJ whole genome shotgun (WGS) entry which is preliminary data.</text>
</comment>
<evidence type="ECO:0000256" key="1">
    <source>
        <dbReference type="SAM" id="MobiDB-lite"/>
    </source>
</evidence>
<gene>
    <name evidence="2" type="ORF">E1301_Tti023402</name>
</gene>
<organism evidence="2 3">
    <name type="scientific">Triplophysa tibetana</name>
    <dbReference type="NCBI Taxonomy" id="1572043"/>
    <lineage>
        <taxon>Eukaryota</taxon>
        <taxon>Metazoa</taxon>
        <taxon>Chordata</taxon>
        <taxon>Craniata</taxon>
        <taxon>Vertebrata</taxon>
        <taxon>Euteleostomi</taxon>
        <taxon>Actinopterygii</taxon>
        <taxon>Neopterygii</taxon>
        <taxon>Teleostei</taxon>
        <taxon>Ostariophysi</taxon>
        <taxon>Cypriniformes</taxon>
        <taxon>Nemacheilidae</taxon>
        <taxon>Triplophysa</taxon>
    </lineage>
</organism>
<accession>A0A5A9PMD4</accession>
<dbReference type="Proteomes" id="UP000324632">
    <property type="component" value="Chromosome 3"/>
</dbReference>